<organism evidence="3 4">
    <name type="scientific">Trichormus variabilis (strain ATCC 29413 / PCC 7937)</name>
    <name type="common">Anabaena variabilis</name>
    <dbReference type="NCBI Taxonomy" id="240292"/>
    <lineage>
        <taxon>Bacteria</taxon>
        <taxon>Bacillati</taxon>
        <taxon>Cyanobacteriota</taxon>
        <taxon>Cyanophyceae</taxon>
        <taxon>Nostocales</taxon>
        <taxon>Nostocaceae</taxon>
        <taxon>Trichormus</taxon>
    </lineage>
</organism>
<dbReference type="Pfam" id="PF00582">
    <property type="entry name" value="Usp"/>
    <property type="match status" value="2"/>
</dbReference>
<accession>Q3M4K2</accession>
<evidence type="ECO:0000256" key="1">
    <source>
        <dbReference type="ARBA" id="ARBA00008791"/>
    </source>
</evidence>
<dbReference type="AlphaFoldDB" id="Q3M4K2"/>
<dbReference type="PANTHER" id="PTHR46268:SF8">
    <property type="entry name" value="UNIVERSAL STRESS PROTEIN SLL1388"/>
    <property type="match status" value="1"/>
</dbReference>
<protein>
    <submittedName>
        <fullName evidence="3">UspA</fullName>
    </submittedName>
</protein>
<dbReference type="SUPFAM" id="SSF52402">
    <property type="entry name" value="Adenine nucleotide alpha hydrolases-like"/>
    <property type="match status" value="2"/>
</dbReference>
<sequence length="306" mass="33212">MVNISSEPRRKIKHQATLKQELTMIEKILLAVSGLGHAEEMLKTLKEVPSIQSAKVTVLHVVPSQATSSAMTDKWEEGGKILANAIQSLNLDPSQVSSILRQGDPKDVVCQVADEIDADLIIMGSRGLKRLQSILSNSVSQYVFQLSSRPMLLVKDDIYVKKIKRVMVAIDNSDAAKHCLNLALFLLQGIVGSQLILANVTTDLRGKTSDVSEINPDKNPVLASAVAEAQKYGVQTRCFTSSGKPGEEICRLADELNVDLLLLGSPDRRPSVAKNFVDLDRLIGASLSDYVRVNASCPVLLARTTG</sequence>
<proteinExistence type="inferred from homology"/>
<dbReference type="Gene3D" id="3.40.50.620">
    <property type="entry name" value="HUPs"/>
    <property type="match status" value="2"/>
</dbReference>
<dbReference type="InterPro" id="IPR014729">
    <property type="entry name" value="Rossmann-like_a/b/a_fold"/>
</dbReference>
<feature type="domain" description="UspA" evidence="2">
    <location>
        <begin position="163"/>
        <end position="303"/>
    </location>
</feature>
<name>Q3M4K2_TRIV2</name>
<dbReference type="Proteomes" id="UP000002533">
    <property type="component" value="Chromosome"/>
</dbReference>
<dbReference type="HOGENOM" id="CLU_049301_2_1_3"/>
<dbReference type="CDD" id="cd00293">
    <property type="entry name" value="USP-like"/>
    <property type="match status" value="2"/>
</dbReference>
<dbReference type="PRINTS" id="PR01438">
    <property type="entry name" value="UNVRSLSTRESS"/>
</dbReference>
<reference evidence="4" key="1">
    <citation type="journal article" date="2014" name="Stand. Genomic Sci.">
        <title>Complete genome sequence of Anabaena variabilis ATCC 29413.</title>
        <authorList>
            <person name="Thiel T."/>
            <person name="Pratte B.S."/>
            <person name="Zhong J."/>
            <person name="Goodwin L."/>
            <person name="Copeland A."/>
            <person name="Lucas S."/>
            <person name="Han C."/>
            <person name="Pitluck S."/>
            <person name="Land M.L."/>
            <person name="Kyrpides N.C."/>
            <person name="Woyke T."/>
        </authorList>
    </citation>
    <scope>NUCLEOTIDE SEQUENCE [LARGE SCALE GENOMIC DNA]</scope>
    <source>
        <strain evidence="4">ATCC 29413 / PCC 7937</strain>
    </source>
</reference>
<dbReference type="KEGG" id="ava:Ava_4486"/>
<evidence type="ECO:0000313" key="4">
    <source>
        <dbReference type="Proteomes" id="UP000002533"/>
    </source>
</evidence>
<evidence type="ECO:0000313" key="3">
    <source>
        <dbReference type="EMBL" id="ABA24084.1"/>
    </source>
</evidence>
<dbReference type="PANTHER" id="PTHR46268">
    <property type="entry name" value="STRESS RESPONSE PROTEIN NHAX"/>
    <property type="match status" value="1"/>
</dbReference>
<dbReference type="STRING" id="240292.Ava_4486"/>
<dbReference type="InterPro" id="IPR006015">
    <property type="entry name" value="Universal_stress_UspA"/>
</dbReference>
<dbReference type="eggNOG" id="COG0589">
    <property type="taxonomic scope" value="Bacteria"/>
</dbReference>
<comment type="similarity">
    <text evidence="1">Belongs to the universal stress protein A family.</text>
</comment>
<dbReference type="InterPro" id="IPR006016">
    <property type="entry name" value="UspA"/>
</dbReference>
<feature type="domain" description="UspA" evidence="2">
    <location>
        <begin position="24"/>
        <end position="155"/>
    </location>
</feature>
<evidence type="ECO:0000259" key="2">
    <source>
        <dbReference type="Pfam" id="PF00582"/>
    </source>
</evidence>
<gene>
    <name evidence="3" type="ordered locus">Ava_4486</name>
</gene>
<dbReference type="EMBL" id="CP000117">
    <property type="protein sequence ID" value="ABA24084.1"/>
    <property type="molecule type" value="Genomic_DNA"/>
</dbReference>